<dbReference type="Proteomes" id="UP001595850">
    <property type="component" value="Unassembled WGS sequence"/>
</dbReference>
<reference evidence="3" key="1">
    <citation type="journal article" date="2019" name="Int. J. Syst. Evol. Microbiol.">
        <title>The Global Catalogue of Microorganisms (GCM) 10K type strain sequencing project: providing services to taxonomists for standard genome sequencing and annotation.</title>
        <authorList>
            <consortium name="The Broad Institute Genomics Platform"/>
            <consortium name="The Broad Institute Genome Sequencing Center for Infectious Disease"/>
            <person name="Wu L."/>
            <person name="Ma J."/>
        </authorList>
    </citation>
    <scope>NUCLEOTIDE SEQUENCE [LARGE SCALE GENOMIC DNA]</scope>
    <source>
        <strain evidence="3">TBRC 4489</strain>
    </source>
</reference>
<sequence>MDTVRLVTVTLALLLAAVAVLGVVIVTGRLLRRLRTRRDARIAAEVRPLLLRLTAGDEDDVDEPLRRLAAMDRRRWLVVQASAVSLLGKVSGQGNAALARLFQERGAARSALADLSRRGAVRRARAANVLGLLHHAEAVGALVGLLTDRHPEVRTSAARALGRIGEPQAAAPLLRSLSGGRIPSDVVAQALIRIGPAARPALAKAMAHPDPAVRAIAAEVLGVIGSVGSVAALIRALTMDPSTEVRARAAASLGRLGTPACLDALAGATSLIHPTAVRAEAASALGDIGAAGGVPALRGLLADHHYRVAHNAARSLTRLGGPARDVLEEAAAGTMGKRAAGHAKEALAVLDLAEGRPLRPAAAP</sequence>
<dbReference type="InterPro" id="IPR016024">
    <property type="entry name" value="ARM-type_fold"/>
</dbReference>
<keyword evidence="1" id="KW-0812">Transmembrane</keyword>
<dbReference type="InterPro" id="IPR004155">
    <property type="entry name" value="PBS_lyase_HEAT"/>
</dbReference>
<dbReference type="PANTHER" id="PTHR12697">
    <property type="entry name" value="PBS LYASE HEAT-LIKE PROTEIN"/>
    <property type="match status" value="1"/>
</dbReference>
<dbReference type="InterPro" id="IPR011989">
    <property type="entry name" value="ARM-like"/>
</dbReference>
<organism evidence="2 3">
    <name type="scientific">Planomonospora corallina</name>
    <dbReference type="NCBI Taxonomy" id="1806052"/>
    <lineage>
        <taxon>Bacteria</taxon>
        <taxon>Bacillati</taxon>
        <taxon>Actinomycetota</taxon>
        <taxon>Actinomycetes</taxon>
        <taxon>Streptosporangiales</taxon>
        <taxon>Streptosporangiaceae</taxon>
        <taxon>Planomonospora</taxon>
    </lineage>
</organism>
<dbReference type="PANTHER" id="PTHR12697:SF5">
    <property type="entry name" value="DEOXYHYPUSINE HYDROXYLASE"/>
    <property type="match status" value="1"/>
</dbReference>
<dbReference type="InterPro" id="IPR000225">
    <property type="entry name" value="Armadillo"/>
</dbReference>
<name>A0ABV8IEH8_9ACTN</name>
<evidence type="ECO:0000313" key="3">
    <source>
        <dbReference type="Proteomes" id="UP001595850"/>
    </source>
</evidence>
<proteinExistence type="predicted"/>
<dbReference type="SMART" id="SM00185">
    <property type="entry name" value="ARM"/>
    <property type="match status" value="3"/>
</dbReference>
<gene>
    <name evidence="2" type="ORF">ACFOWE_26460</name>
</gene>
<evidence type="ECO:0000256" key="1">
    <source>
        <dbReference type="SAM" id="Phobius"/>
    </source>
</evidence>
<protein>
    <submittedName>
        <fullName evidence="2">HEAT repeat domain-containing protein</fullName>
    </submittedName>
</protein>
<feature type="transmembrane region" description="Helical" evidence="1">
    <location>
        <begin position="6"/>
        <end position="31"/>
    </location>
</feature>
<dbReference type="Pfam" id="PF13646">
    <property type="entry name" value="HEAT_2"/>
    <property type="match status" value="3"/>
</dbReference>
<dbReference type="SMART" id="SM00567">
    <property type="entry name" value="EZ_HEAT"/>
    <property type="match status" value="6"/>
</dbReference>
<dbReference type="SUPFAM" id="SSF48371">
    <property type="entry name" value="ARM repeat"/>
    <property type="match status" value="1"/>
</dbReference>
<evidence type="ECO:0000313" key="2">
    <source>
        <dbReference type="EMBL" id="MFC4061861.1"/>
    </source>
</evidence>
<keyword evidence="3" id="KW-1185">Reference proteome</keyword>
<comment type="caution">
    <text evidence="2">The sequence shown here is derived from an EMBL/GenBank/DDBJ whole genome shotgun (WGS) entry which is preliminary data.</text>
</comment>
<keyword evidence="1" id="KW-0472">Membrane</keyword>
<dbReference type="Gene3D" id="1.25.10.10">
    <property type="entry name" value="Leucine-rich Repeat Variant"/>
    <property type="match status" value="2"/>
</dbReference>
<dbReference type="EMBL" id="JBHSBM010000037">
    <property type="protein sequence ID" value="MFC4061861.1"/>
    <property type="molecule type" value="Genomic_DNA"/>
</dbReference>
<keyword evidence="1" id="KW-1133">Transmembrane helix</keyword>
<accession>A0ABV8IEH8</accession>
<dbReference type="RefSeq" id="WP_377292444.1">
    <property type="nucleotide sequence ID" value="NZ_JBHSBM010000037.1"/>
</dbReference>